<keyword evidence="8" id="KW-0560">Oxidoreductase</keyword>
<name>A0A0V0QU62_PSEPJ</name>
<dbReference type="Gene3D" id="3.50.50.60">
    <property type="entry name" value="FAD/NAD(P)-binding domain"/>
    <property type="match status" value="1"/>
</dbReference>
<dbReference type="OrthoDB" id="19679at2759"/>
<keyword evidence="12" id="KW-1185">Reference proteome</keyword>
<dbReference type="OMA" id="NEINNQW"/>
<evidence type="ECO:0000256" key="2">
    <source>
        <dbReference type="ARBA" id="ARBA00004924"/>
    </source>
</evidence>
<dbReference type="Proteomes" id="UP000054937">
    <property type="component" value="Unassembled WGS sequence"/>
</dbReference>
<dbReference type="GO" id="GO:0016491">
    <property type="term" value="F:oxidoreductase activity"/>
    <property type="evidence" value="ECO:0007669"/>
    <property type="project" value="UniProtKB-KW"/>
</dbReference>
<dbReference type="AlphaFoldDB" id="A0A0V0QU62"/>
<evidence type="ECO:0000256" key="1">
    <source>
        <dbReference type="ARBA" id="ARBA00001974"/>
    </source>
</evidence>
<comment type="pathway">
    <text evidence="2">Siderophore biosynthesis.</text>
</comment>
<evidence type="ECO:0000256" key="6">
    <source>
        <dbReference type="ARBA" id="ARBA00022827"/>
    </source>
</evidence>
<evidence type="ECO:0000313" key="11">
    <source>
        <dbReference type="EMBL" id="KRX05750.1"/>
    </source>
</evidence>
<evidence type="ECO:0000256" key="3">
    <source>
        <dbReference type="ARBA" id="ARBA00007588"/>
    </source>
</evidence>
<dbReference type="InterPro" id="IPR053275">
    <property type="entry name" value="Agnestin_monoxygenase"/>
</dbReference>
<gene>
    <name evidence="11" type="ORF">PPERSA_09890</name>
</gene>
<protein>
    <recommendedName>
        <fullName evidence="4">L-ornithine N(5)-monooxygenase [NAD(P)H]</fullName>
        <ecNumber evidence="4">1.14.13.196</ecNumber>
    </recommendedName>
</protein>
<keyword evidence="5" id="KW-0285">Flavoprotein</keyword>
<accession>A0A0V0QU62</accession>
<dbReference type="InterPro" id="IPR036188">
    <property type="entry name" value="FAD/NAD-bd_sf"/>
</dbReference>
<evidence type="ECO:0000313" key="12">
    <source>
        <dbReference type="Proteomes" id="UP000054937"/>
    </source>
</evidence>
<sequence>MKVIKSLEKKLSGTMVTAKKTQDLTKNYYFQKQNNQEYNLVLIGGGCSSFAFLLNAYRNNKLDELVGKKGICILEKSTKFGGGTLEDNLIPSNTHSMGVLRFLMGEHLVSPLPTQFEAYLKKDIPQLEKRPSFDLNKLDDGIMDCFKELIETEAYQHLREKREQTSSLQLFGYFLRLSANQFLRYLCEKNYKIHFRNLSECVKIVENKTGAKYEIQFKDLQSDQIKTISSQNIILSNGGHQQLNPMYRQVPQEKRILCEDFLKQAGFLRALELIEKNPDQPISVIGGSHSAFSVAYMLIYGPDYYDIDELSRNTQYAQKRNQQCVFCGQVGANCVCYGDVSVPRIKEKIKNYQCKLNKGQIKIFHRHDFRISYVNEETAIKEGYKDYDKNCIHKFEGCVNPYTGLRGLTKKLLEDVNNKIEERIEFIQFKDYSDIRETLENSSVVVECLGYYTNTIDVQKNNKEKFEYTYDIDKFVKMDQLHQVEGLQQVYGIGLGYGLQTDNELIGGEILKDKKVRADSLQVYLSRLGQKILSSLTPSPK</sequence>
<organism evidence="11 12">
    <name type="scientific">Pseudocohnilembus persalinus</name>
    <name type="common">Ciliate</name>
    <dbReference type="NCBI Taxonomy" id="266149"/>
    <lineage>
        <taxon>Eukaryota</taxon>
        <taxon>Sar</taxon>
        <taxon>Alveolata</taxon>
        <taxon>Ciliophora</taxon>
        <taxon>Intramacronucleata</taxon>
        <taxon>Oligohymenophorea</taxon>
        <taxon>Scuticociliatia</taxon>
        <taxon>Philasterida</taxon>
        <taxon>Pseudocohnilembidae</taxon>
        <taxon>Pseudocohnilembus</taxon>
    </lineage>
</organism>
<proteinExistence type="inferred from homology"/>
<evidence type="ECO:0000256" key="5">
    <source>
        <dbReference type="ARBA" id="ARBA00022630"/>
    </source>
</evidence>
<comment type="caution">
    <text evidence="11">The sequence shown here is derived from an EMBL/GenBank/DDBJ whole genome shotgun (WGS) entry which is preliminary data.</text>
</comment>
<evidence type="ECO:0000256" key="7">
    <source>
        <dbReference type="ARBA" id="ARBA00022857"/>
    </source>
</evidence>
<dbReference type="Pfam" id="PF13434">
    <property type="entry name" value="Lys_Orn_oxgnase"/>
    <property type="match status" value="1"/>
</dbReference>
<evidence type="ECO:0000256" key="8">
    <source>
        <dbReference type="ARBA" id="ARBA00023002"/>
    </source>
</evidence>
<dbReference type="SUPFAM" id="SSF51905">
    <property type="entry name" value="FAD/NAD(P)-binding domain"/>
    <property type="match status" value="1"/>
</dbReference>
<dbReference type="InParanoid" id="A0A0V0QU62"/>
<comment type="catalytic activity">
    <reaction evidence="9">
        <text>L-ornithine + NADPH + O2 = N(5)-hydroxy-L-ornithine + NADP(+) + H2O</text>
        <dbReference type="Rhea" id="RHEA:41508"/>
        <dbReference type="ChEBI" id="CHEBI:15377"/>
        <dbReference type="ChEBI" id="CHEBI:15379"/>
        <dbReference type="ChEBI" id="CHEBI:46911"/>
        <dbReference type="ChEBI" id="CHEBI:57783"/>
        <dbReference type="ChEBI" id="CHEBI:58349"/>
        <dbReference type="ChEBI" id="CHEBI:78275"/>
        <dbReference type="EC" id="1.14.13.196"/>
    </reaction>
</comment>
<dbReference type="EMBL" id="LDAU01000105">
    <property type="protein sequence ID" value="KRX05750.1"/>
    <property type="molecule type" value="Genomic_DNA"/>
</dbReference>
<evidence type="ECO:0000256" key="4">
    <source>
        <dbReference type="ARBA" id="ARBA00012881"/>
    </source>
</evidence>
<keyword evidence="6" id="KW-0274">FAD</keyword>
<reference evidence="11 12" key="1">
    <citation type="journal article" date="2015" name="Sci. Rep.">
        <title>Genome of the facultative scuticociliatosis pathogen Pseudocohnilembus persalinus provides insight into its virulence through horizontal gene transfer.</title>
        <authorList>
            <person name="Xiong J."/>
            <person name="Wang G."/>
            <person name="Cheng J."/>
            <person name="Tian M."/>
            <person name="Pan X."/>
            <person name="Warren A."/>
            <person name="Jiang C."/>
            <person name="Yuan D."/>
            <person name="Miao W."/>
        </authorList>
    </citation>
    <scope>NUCLEOTIDE SEQUENCE [LARGE SCALE GENOMIC DNA]</scope>
    <source>
        <strain evidence="11">36N120E</strain>
    </source>
</reference>
<evidence type="ECO:0000256" key="9">
    <source>
        <dbReference type="ARBA" id="ARBA00047598"/>
    </source>
</evidence>
<comment type="similarity">
    <text evidence="3">Belongs to the lysine N(6)-hydroxylase/L-ornithine N(5)-oxygenase family.</text>
</comment>
<dbReference type="InterPro" id="IPR025700">
    <property type="entry name" value="Lys/Orn_oxygenase"/>
</dbReference>
<dbReference type="PANTHER" id="PTHR38688:SF1">
    <property type="entry name" value="FAD_NAD(P)-BINDING DOMAIN-CONTAINING PROTEIN"/>
    <property type="match status" value="1"/>
</dbReference>
<comment type="cofactor">
    <cofactor evidence="1">
        <name>FAD</name>
        <dbReference type="ChEBI" id="CHEBI:57692"/>
    </cofactor>
</comment>
<evidence type="ECO:0000256" key="10">
    <source>
        <dbReference type="ARBA" id="ARBA00049248"/>
    </source>
</evidence>
<dbReference type="PANTHER" id="PTHR38688">
    <property type="entry name" value="PYR_REDOX_2 DOMAIN-CONTAINING PROTEIN"/>
    <property type="match status" value="1"/>
</dbReference>
<comment type="catalytic activity">
    <reaction evidence="10">
        <text>L-ornithine + NADH + O2 = N(5)-hydroxy-L-ornithine + NAD(+) + H2O</text>
        <dbReference type="Rhea" id="RHEA:41512"/>
        <dbReference type="ChEBI" id="CHEBI:15377"/>
        <dbReference type="ChEBI" id="CHEBI:15379"/>
        <dbReference type="ChEBI" id="CHEBI:46911"/>
        <dbReference type="ChEBI" id="CHEBI:57540"/>
        <dbReference type="ChEBI" id="CHEBI:57945"/>
        <dbReference type="ChEBI" id="CHEBI:78275"/>
        <dbReference type="EC" id="1.14.13.196"/>
    </reaction>
</comment>
<dbReference type="EC" id="1.14.13.196" evidence="4"/>
<keyword evidence="7" id="KW-0521">NADP</keyword>